<dbReference type="Pfam" id="PF12838">
    <property type="entry name" value="Fer4_7"/>
    <property type="match status" value="1"/>
</dbReference>
<dbReference type="FunFam" id="4.10.780.10:FF:000001">
    <property type="entry name" value="Probable pyruvate-flavodoxin oxidoreductase"/>
    <property type="match status" value="1"/>
</dbReference>
<dbReference type="PROSITE" id="PS51379">
    <property type="entry name" value="4FE4S_FER_2"/>
    <property type="match status" value="2"/>
</dbReference>
<feature type="domain" description="4Fe-4S ferredoxin-type" evidence="5">
    <location>
        <begin position="214"/>
        <end position="243"/>
    </location>
</feature>
<evidence type="ECO:0000259" key="5">
    <source>
        <dbReference type="PROSITE" id="PS51379"/>
    </source>
</evidence>
<dbReference type="SUPFAM" id="SSF53323">
    <property type="entry name" value="Pyruvate-ferredoxin oxidoreductase, PFOR, domain III"/>
    <property type="match status" value="1"/>
</dbReference>
<dbReference type="SMART" id="SM00890">
    <property type="entry name" value="EKR"/>
    <property type="match status" value="1"/>
</dbReference>
<evidence type="ECO:0000313" key="7">
    <source>
        <dbReference type="Proteomes" id="UP000467488"/>
    </source>
</evidence>
<reference evidence="6 7" key="1">
    <citation type="submission" date="2020-01" db="EMBL/GenBank/DDBJ databases">
        <title>Dynamics of blaIMP-6 dissemination in carbapenem resistant Enterobacteriacea isolated from regional surveillance in Osaka, Japan.</title>
        <authorList>
            <person name="Abe R."/>
            <person name="Akeda Y."/>
            <person name="Sugawara Y."/>
            <person name="Yamamoto N."/>
            <person name="Tomono K."/>
            <person name="Takeuchi D."/>
            <person name="Kawahara R."/>
            <person name="Hamada S."/>
        </authorList>
    </citation>
    <scope>NUCLEOTIDE SEQUENCE [LARGE SCALE GENOMIC DNA]</scope>
    <source>
        <strain evidence="6 7">E300</strain>
    </source>
</reference>
<evidence type="ECO:0000256" key="3">
    <source>
        <dbReference type="ARBA" id="ARBA00023004"/>
    </source>
</evidence>
<dbReference type="InterPro" id="IPR002869">
    <property type="entry name" value="Pyrv_flavodox_OxRed_cen"/>
</dbReference>
<proteinExistence type="predicted"/>
<dbReference type="Pfam" id="PF10371">
    <property type="entry name" value="EKR"/>
    <property type="match status" value="1"/>
</dbReference>
<feature type="domain" description="4Fe-4S ferredoxin-type" evidence="5">
    <location>
        <begin position="270"/>
        <end position="299"/>
    </location>
</feature>
<dbReference type="InterPro" id="IPR037112">
    <property type="entry name" value="Pyrv-flavodox_OxR_EKR_sf"/>
</dbReference>
<dbReference type="InterPro" id="IPR017900">
    <property type="entry name" value="4Fe4S_Fe_S_CS"/>
</dbReference>
<evidence type="ECO:0000256" key="2">
    <source>
        <dbReference type="ARBA" id="ARBA00023002"/>
    </source>
</evidence>
<dbReference type="Gene3D" id="3.40.920.10">
    <property type="entry name" value="Pyruvate-ferredoxin oxidoreductase, PFOR, domain III"/>
    <property type="match status" value="1"/>
</dbReference>
<dbReference type="InterPro" id="IPR050722">
    <property type="entry name" value="Pyruvate:ferred/Flavod_OxRd"/>
</dbReference>
<dbReference type="Proteomes" id="UP000467488">
    <property type="component" value="Chromosome"/>
</dbReference>
<protein>
    <recommendedName>
        <fullName evidence="5">4Fe-4S ferredoxin-type domain-containing protein</fullName>
    </recommendedName>
</protein>
<evidence type="ECO:0000256" key="4">
    <source>
        <dbReference type="ARBA" id="ARBA00023014"/>
    </source>
</evidence>
<dbReference type="GO" id="GO:0046872">
    <property type="term" value="F:metal ion binding"/>
    <property type="evidence" value="ECO:0007669"/>
    <property type="project" value="UniProtKB-KW"/>
</dbReference>
<keyword evidence="4" id="KW-0411">Iron-sulfur</keyword>
<dbReference type="PANTHER" id="PTHR32154">
    <property type="entry name" value="PYRUVATE-FLAVODOXIN OXIDOREDUCTASE-RELATED"/>
    <property type="match status" value="1"/>
</dbReference>
<dbReference type="GO" id="GO:0016903">
    <property type="term" value="F:oxidoreductase activity, acting on the aldehyde or oxo group of donors"/>
    <property type="evidence" value="ECO:0007669"/>
    <property type="project" value="InterPro"/>
</dbReference>
<keyword evidence="1" id="KW-0479">Metal-binding</keyword>
<evidence type="ECO:0000256" key="1">
    <source>
        <dbReference type="ARBA" id="ARBA00022723"/>
    </source>
</evidence>
<keyword evidence="2" id="KW-0560">Oxidoreductase</keyword>
<dbReference type="InterPro" id="IPR019456">
    <property type="entry name" value="Pyrv-flavodox_OxRtase_EKR"/>
</dbReference>
<accession>A0A8S0FU96</accession>
<dbReference type="InterPro" id="IPR019752">
    <property type="entry name" value="Pyrv/ketoisovalerate_OxRed_cat"/>
</dbReference>
<dbReference type="Gene3D" id="4.10.780.10">
    <property type="entry name" value="Pyruvate-flavodoxin oxidoreductase, EKR domain"/>
    <property type="match status" value="1"/>
</dbReference>
<dbReference type="PANTHER" id="PTHR32154:SF0">
    <property type="entry name" value="PYRUVATE-FLAVODOXIN OXIDOREDUCTASE-RELATED"/>
    <property type="match status" value="1"/>
</dbReference>
<dbReference type="FunFam" id="3.30.70.20:FF:000022">
    <property type="entry name" value="Pyruvate:ferredoxin (Flavodoxin) oxidoreductase"/>
    <property type="match status" value="1"/>
</dbReference>
<dbReference type="PROSITE" id="PS00198">
    <property type="entry name" value="4FE4S_FER_1"/>
    <property type="match status" value="2"/>
</dbReference>
<organism evidence="6 7">
    <name type="scientific">Escherichia coli</name>
    <dbReference type="NCBI Taxonomy" id="562"/>
    <lineage>
        <taxon>Bacteria</taxon>
        <taxon>Pseudomonadati</taxon>
        <taxon>Pseudomonadota</taxon>
        <taxon>Gammaproteobacteria</taxon>
        <taxon>Enterobacterales</taxon>
        <taxon>Enterobacteriaceae</taxon>
        <taxon>Escherichia</taxon>
    </lineage>
</organism>
<dbReference type="EMBL" id="AP022360">
    <property type="protein sequence ID" value="BBU84026.1"/>
    <property type="molecule type" value="Genomic_DNA"/>
</dbReference>
<dbReference type="AlphaFoldDB" id="A0A8S0FU96"/>
<dbReference type="Pfam" id="PF01558">
    <property type="entry name" value="POR"/>
    <property type="match status" value="1"/>
</dbReference>
<dbReference type="GO" id="GO:0051536">
    <property type="term" value="F:iron-sulfur cluster binding"/>
    <property type="evidence" value="ECO:0007669"/>
    <property type="project" value="UniProtKB-KW"/>
</dbReference>
<sequence>MSEQPIRSAYLISQADFVGCHQLQFIDKYQMAERLKPGGIFLLNTPYSAAEVWSRLPQEVQAVLNQKKARFYVINAAKIARECGLAARINTVMQMAFFHLTQILPGDSALAELQGAIAKSYSSKGQDLVERNWQALIGLALARESVEEVPLQPVNPHSANRPPVVSDAAPDFVKTVTAAMLAGLGDALPVSALPPDGTWPMGTTRWEKRNIAEEIPIWKEELCTQCNHCVAACPHSAIRAKVVPPEAMENAPASLHSLDVKSRDMRGQKYVLQVAPEDCTGCNLCVEVCPAKDRQNPEIKAINMRLVAPGTCRRRENQLRFLPQPARNRS</sequence>
<dbReference type="GO" id="GO:0006979">
    <property type="term" value="P:response to oxidative stress"/>
    <property type="evidence" value="ECO:0007669"/>
    <property type="project" value="TreeGrafter"/>
</dbReference>
<dbReference type="SUPFAM" id="SSF46548">
    <property type="entry name" value="alpha-helical ferredoxin"/>
    <property type="match status" value="1"/>
</dbReference>
<evidence type="ECO:0000313" key="6">
    <source>
        <dbReference type="EMBL" id="BBU84026.1"/>
    </source>
</evidence>
<dbReference type="InterPro" id="IPR017896">
    <property type="entry name" value="4Fe4S_Fe-S-bd"/>
</dbReference>
<gene>
    <name evidence="6" type="ORF">EIMP300_54260</name>
</gene>
<dbReference type="Gene3D" id="3.30.70.20">
    <property type="match status" value="1"/>
</dbReference>
<keyword evidence="3" id="KW-0408">Iron</keyword>
<name>A0A8S0FU96_ECOLX</name>